<keyword evidence="4" id="KW-0812">Transmembrane</keyword>
<reference evidence="6 7" key="1">
    <citation type="journal article" date="2016" name="Nat. Commun.">
        <title>Thousands of microbial genomes shed light on interconnected biogeochemical processes in an aquifer system.</title>
        <authorList>
            <person name="Anantharaman K."/>
            <person name="Brown C.T."/>
            <person name="Hug L.A."/>
            <person name="Sharon I."/>
            <person name="Castelle C.J."/>
            <person name="Probst A.J."/>
            <person name="Thomas B.C."/>
            <person name="Singh A."/>
            <person name="Wilkins M.J."/>
            <person name="Karaoz U."/>
            <person name="Brodie E.L."/>
            <person name="Williams K.H."/>
            <person name="Hubbard S.S."/>
            <person name="Banfield J.F."/>
        </authorList>
    </citation>
    <scope>NUCLEOTIDE SEQUENCE [LARGE SCALE GENOMIC DNA]</scope>
</reference>
<dbReference type="GO" id="GO:0043190">
    <property type="term" value="C:ATP-binding cassette (ABC) transporter complex"/>
    <property type="evidence" value="ECO:0007669"/>
    <property type="project" value="InterPro"/>
</dbReference>
<dbReference type="PIRSF" id="PIRSF002741">
    <property type="entry name" value="MppA"/>
    <property type="match status" value="1"/>
</dbReference>
<accession>A0A1G1WZZ4</accession>
<evidence type="ECO:0000256" key="3">
    <source>
        <dbReference type="ARBA" id="ARBA00022729"/>
    </source>
</evidence>
<dbReference type="GO" id="GO:1904680">
    <property type="term" value="F:peptide transmembrane transporter activity"/>
    <property type="evidence" value="ECO:0007669"/>
    <property type="project" value="TreeGrafter"/>
</dbReference>
<gene>
    <name evidence="6" type="ORF">A3A57_02500</name>
</gene>
<keyword evidence="2" id="KW-0813">Transport</keyword>
<dbReference type="GO" id="GO:0015833">
    <property type="term" value="P:peptide transport"/>
    <property type="evidence" value="ECO:0007669"/>
    <property type="project" value="TreeGrafter"/>
</dbReference>
<dbReference type="Gene3D" id="3.10.105.10">
    <property type="entry name" value="Dipeptide-binding Protein, Domain 3"/>
    <property type="match status" value="1"/>
</dbReference>
<comment type="similarity">
    <text evidence="1">Belongs to the bacterial solute-binding protein 5 family.</text>
</comment>
<feature type="domain" description="Solute-binding protein family 5" evidence="5">
    <location>
        <begin position="101"/>
        <end position="443"/>
    </location>
</feature>
<evidence type="ECO:0000313" key="7">
    <source>
        <dbReference type="Proteomes" id="UP000179279"/>
    </source>
</evidence>
<keyword evidence="4" id="KW-0472">Membrane</keyword>
<evidence type="ECO:0000313" key="6">
    <source>
        <dbReference type="EMBL" id="OGY32707.1"/>
    </source>
</evidence>
<dbReference type="GO" id="GO:0042597">
    <property type="term" value="C:periplasmic space"/>
    <property type="evidence" value="ECO:0007669"/>
    <property type="project" value="UniProtKB-ARBA"/>
</dbReference>
<evidence type="ECO:0000256" key="4">
    <source>
        <dbReference type="SAM" id="Phobius"/>
    </source>
</evidence>
<dbReference type="SUPFAM" id="SSF53850">
    <property type="entry name" value="Periplasmic binding protein-like II"/>
    <property type="match status" value="1"/>
</dbReference>
<dbReference type="EMBL" id="MHDA01000009">
    <property type="protein sequence ID" value="OGY32707.1"/>
    <property type="molecule type" value="Genomic_DNA"/>
</dbReference>
<keyword evidence="3" id="KW-0732">Signal</keyword>
<evidence type="ECO:0000259" key="5">
    <source>
        <dbReference type="Pfam" id="PF00496"/>
    </source>
</evidence>
<evidence type="ECO:0000256" key="2">
    <source>
        <dbReference type="ARBA" id="ARBA00022448"/>
    </source>
</evidence>
<dbReference type="Gene3D" id="3.40.190.10">
    <property type="entry name" value="Periplasmic binding protein-like II"/>
    <property type="match status" value="1"/>
</dbReference>
<comment type="caution">
    <text evidence="6">The sequence shown here is derived from an EMBL/GenBank/DDBJ whole genome shotgun (WGS) entry which is preliminary data.</text>
</comment>
<dbReference type="Proteomes" id="UP000179279">
    <property type="component" value="Unassembled WGS sequence"/>
</dbReference>
<organism evidence="6 7">
    <name type="scientific">Candidatus Woykebacteria bacterium RIFCSPLOWO2_01_FULL_41_12</name>
    <dbReference type="NCBI Taxonomy" id="1802604"/>
    <lineage>
        <taxon>Bacteria</taxon>
        <taxon>Candidatus Woykeibacteriota</taxon>
    </lineage>
</organism>
<keyword evidence="4" id="KW-1133">Transmembrane helix</keyword>
<dbReference type="PANTHER" id="PTHR30290:SF9">
    <property type="entry name" value="OLIGOPEPTIDE-BINDING PROTEIN APPA"/>
    <property type="match status" value="1"/>
</dbReference>
<dbReference type="InterPro" id="IPR030678">
    <property type="entry name" value="Peptide/Ni-bd"/>
</dbReference>
<dbReference type="PANTHER" id="PTHR30290">
    <property type="entry name" value="PERIPLASMIC BINDING COMPONENT OF ABC TRANSPORTER"/>
    <property type="match status" value="1"/>
</dbReference>
<dbReference type="Pfam" id="PF00496">
    <property type="entry name" value="SBP_bac_5"/>
    <property type="match status" value="1"/>
</dbReference>
<dbReference type="Gene3D" id="3.90.76.10">
    <property type="entry name" value="Dipeptide-binding Protein, Domain 1"/>
    <property type="match status" value="1"/>
</dbReference>
<dbReference type="AlphaFoldDB" id="A0A1G1WZZ4"/>
<dbReference type="CDD" id="cd00995">
    <property type="entry name" value="PBP2_NikA_DppA_OppA_like"/>
    <property type="match status" value="1"/>
</dbReference>
<feature type="transmembrane region" description="Helical" evidence="4">
    <location>
        <begin position="22"/>
        <end position="41"/>
    </location>
</feature>
<dbReference type="InterPro" id="IPR000914">
    <property type="entry name" value="SBP_5_dom"/>
</dbReference>
<protein>
    <recommendedName>
        <fullName evidence="5">Solute-binding protein family 5 domain-containing protein</fullName>
    </recommendedName>
</protein>
<evidence type="ECO:0000256" key="1">
    <source>
        <dbReference type="ARBA" id="ARBA00005695"/>
    </source>
</evidence>
<name>A0A1G1WZZ4_9BACT</name>
<sequence length="531" mass="60470">MLKLVRFYSSLAKVFLSRNKKWVSYSLVVLLIGTFLVRIILPTIFPKLVSIASEFQKPTFIEGVVGTPVYPNPIFDTTQTQRDISGLVYRGLAKIKTSGELELDLAERFEKRTDKEYVFYLKKGIFWHDGTQFTADDVVYTVVTAQDPQFKSSISSNFKGVVAEKIDAYTVKFSLEEPFSPFPQAATIGIIPKHVSLKNFKPVGTGLFKVKKIDSTKIILANEKLNLVFKFYSSIQDAKNALRLGEIHALGGVSPQEAQELERFGGKHIYSKPLSFRQVVVFFNLNNENLKSKDFRQGLAYLIDKKELLETIDGSSAEVSTSQLPLFSWVGKQTEMFPRDLKKAKDNLQKAGLKLNNNVWMNDRGQVTISVTSVDDPELNSVVNFLQNSWNQYGVKTSSNIISPETLRNDILPSRNFEVLVDFQKISPDPDQDVLWHSTQTNNANITGVKSAKLDKILEDARVISNEEKRKEKYKLFTQLLLDEAPAIFLYYPQYYWAVSQKVAGIDLLDFTNSGDRFNSYSNWKIRRKFF</sequence>
<dbReference type="InterPro" id="IPR039424">
    <property type="entry name" value="SBP_5"/>
</dbReference>
<proteinExistence type="inferred from homology"/>